<dbReference type="InterPro" id="IPR011322">
    <property type="entry name" value="N-reg_PII-like_a/b"/>
</dbReference>
<comment type="caution">
    <text evidence="2">The sequence shown here is derived from an EMBL/GenBank/DDBJ whole genome shotgun (WGS) entry which is preliminary data.</text>
</comment>
<proteinExistence type="predicted"/>
<dbReference type="STRING" id="1480615.AWJ14_06195"/>
<protein>
    <recommendedName>
        <fullName evidence="1">DUF2007 domain-containing protein</fullName>
    </recommendedName>
</protein>
<evidence type="ECO:0000313" key="3">
    <source>
        <dbReference type="Proteomes" id="UP000094795"/>
    </source>
</evidence>
<organism evidence="2 3">
    <name type="scientific">Hoeflea olei</name>
    <dbReference type="NCBI Taxonomy" id="1480615"/>
    <lineage>
        <taxon>Bacteria</taxon>
        <taxon>Pseudomonadati</taxon>
        <taxon>Pseudomonadota</taxon>
        <taxon>Alphaproteobacteria</taxon>
        <taxon>Hyphomicrobiales</taxon>
        <taxon>Rhizobiaceae</taxon>
        <taxon>Hoeflea</taxon>
    </lineage>
</organism>
<dbReference type="RefSeq" id="WP_066184463.1">
    <property type="nucleotide sequence ID" value="NZ_LQZT01000050.1"/>
</dbReference>
<dbReference type="Proteomes" id="UP000094795">
    <property type="component" value="Unassembled WGS sequence"/>
</dbReference>
<dbReference type="Pfam" id="PF09413">
    <property type="entry name" value="DUF2007"/>
    <property type="match status" value="1"/>
</dbReference>
<name>A0A1C1YQ92_9HYPH</name>
<evidence type="ECO:0000313" key="2">
    <source>
        <dbReference type="EMBL" id="OCW55576.1"/>
    </source>
</evidence>
<dbReference type="Gene3D" id="3.30.70.790">
    <property type="entry name" value="UreE, C-terminal domain"/>
    <property type="match status" value="1"/>
</dbReference>
<keyword evidence="3" id="KW-1185">Reference proteome</keyword>
<dbReference type="InterPro" id="IPR018551">
    <property type="entry name" value="DUF2007"/>
</dbReference>
<feature type="domain" description="DUF2007" evidence="1">
    <location>
        <begin position="1"/>
        <end position="65"/>
    </location>
</feature>
<accession>A0A1C1YQ92</accession>
<sequence>MHDLIRTNDPVLISFVESLMRDAGIGCMVADSGMSIMEGSVGIIPRRILVDAEQALQARRIVTDAGLEHELRPWNDSEAGR</sequence>
<dbReference type="AlphaFoldDB" id="A0A1C1YQ92"/>
<evidence type="ECO:0000259" key="1">
    <source>
        <dbReference type="Pfam" id="PF09413"/>
    </source>
</evidence>
<gene>
    <name evidence="2" type="ORF">AWJ14_06195</name>
</gene>
<dbReference type="EMBL" id="LQZT01000050">
    <property type="protein sequence ID" value="OCW55576.1"/>
    <property type="molecule type" value="Genomic_DNA"/>
</dbReference>
<dbReference type="OrthoDB" id="5297170at2"/>
<dbReference type="SUPFAM" id="SSF54913">
    <property type="entry name" value="GlnB-like"/>
    <property type="match status" value="1"/>
</dbReference>
<reference evidence="2 3" key="1">
    <citation type="submission" date="2015-12" db="EMBL/GenBank/DDBJ databases">
        <authorList>
            <person name="Shamseldin A."/>
            <person name="Moawad H."/>
            <person name="Abd El-Rahim W.M."/>
            <person name="Sadowsky M.J."/>
        </authorList>
    </citation>
    <scope>NUCLEOTIDE SEQUENCE [LARGE SCALE GENOMIC DNA]</scope>
    <source>
        <strain evidence="2 3">JC234</strain>
    </source>
</reference>